<evidence type="ECO:0000313" key="2">
    <source>
        <dbReference type="Proteomes" id="UP000019116"/>
    </source>
</evidence>
<dbReference type="Gramene" id="TraesJAG2D03G01091740.1">
    <property type="protein sequence ID" value="TraesJAG2D03G01091740.1.CDS1"/>
    <property type="gene ID" value="TraesJAG2D03G01091740"/>
</dbReference>
<dbReference type="Gramene" id="TraesROB_scaffold_048565_01G000200.1">
    <property type="protein sequence ID" value="TraesROB_scaffold_048565_01G000200.1"/>
    <property type="gene ID" value="TraesROB_scaffold_048565_01G000200"/>
</dbReference>
<dbReference type="RefSeq" id="XP_044327300.1">
    <property type="nucleotide sequence ID" value="XM_044471365.1"/>
</dbReference>
<dbReference type="Gramene" id="TraesCS2D03G0043400.1">
    <property type="protein sequence ID" value="TraesCS2D03G0043400.1.CDS1"/>
    <property type="gene ID" value="TraesCS2D03G0043400"/>
</dbReference>
<dbReference type="AlphaFoldDB" id="A0A3B6D467"/>
<dbReference type="Gramene" id="TraesCS2D02G021900.1">
    <property type="protein sequence ID" value="TraesCS2D02G021900.1.cds1"/>
    <property type="gene ID" value="TraesCS2D02G021900"/>
</dbReference>
<dbReference type="Gramene" id="TraesSYM2D03G01102600.1">
    <property type="protein sequence ID" value="TraesSYM2D03G01102600.1.CDS1"/>
    <property type="gene ID" value="TraesSYM2D03G01102600"/>
</dbReference>
<dbReference type="Gramene" id="TraesSTA2D03G01076620.1">
    <property type="protein sequence ID" value="TraesSTA2D03G01076620.1.CDS1"/>
    <property type="gene ID" value="TraesSTA2D03G01076620"/>
</dbReference>
<reference evidence="1" key="2">
    <citation type="submission" date="2018-10" db="UniProtKB">
        <authorList>
            <consortium name="EnsemblPlants"/>
        </authorList>
    </citation>
    <scope>IDENTIFICATION</scope>
</reference>
<organism evidence="1">
    <name type="scientific">Triticum aestivum</name>
    <name type="common">Wheat</name>
    <dbReference type="NCBI Taxonomy" id="4565"/>
    <lineage>
        <taxon>Eukaryota</taxon>
        <taxon>Viridiplantae</taxon>
        <taxon>Streptophyta</taxon>
        <taxon>Embryophyta</taxon>
        <taxon>Tracheophyta</taxon>
        <taxon>Spermatophyta</taxon>
        <taxon>Magnoliopsida</taxon>
        <taxon>Liliopsida</taxon>
        <taxon>Poales</taxon>
        <taxon>Poaceae</taxon>
        <taxon>BOP clade</taxon>
        <taxon>Pooideae</taxon>
        <taxon>Triticodae</taxon>
        <taxon>Triticeae</taxon>
        <taxon>Triticinae</taxon>
        <taxon>Triticum</taxon>
    </lineage>
</organism>
<dbReference type="SUPFAM" id="SSF52540">
    <property type="entry name" value="P-loop containing nucleoside triphosphate hydrolases"/>
    <property type="match status" value="1"/>
</dbReference>
<dbReference type="Gene3D" id="3.40.50.300">
    <property type="entry name" value="P-loop containing nucleotide triphosphate hydrolases"/>
    <property type="match status" value="1"/>
</dbReference>
<dbReference type="PANTHER" id="PTHR33377">
    <property type="entry name" value="OS10G0134700 PROTEIN-RELATED"/>
    <property type="match status" value="1"/>
</dbReference>
<dbReference type="Gramene" id="TraesMAC2D03G01086950.1">
    <property type="protein sequence ID" value="TraesMAC2D03G01086950.1.CDS1"/>
    <property type="gene ID" value="TraesMAC2D03G01086950"/>
</dbReference>
<keyword evidence="2" id="KW-1185">Reference proteome</keyword>
<dbReference type="Gramene" id="TraesNOR2D03G01103640.1">
    <property type="protein sequence ID" value="TraesNOR2D03G01103640.1.CDS1"/>
    <property type="gene ID" value="TraesNOR2D03G01103640"/>
</dbReference>
<accession>A0A3B6D467</accession>
<protein>
    <submittedName>
        <fullName evidence="1">Uncharacterized protein</fullName>
    </submittedName>
</protein>
<dbReference type="Gramene" id="TraesWEE_scaffold_042709_01G000200.1">
    <property type="protein sequence ID" value="TraesWEE_scaffold_042709_01G000200.1"/>
    <property type="gene ID" value="TraesWEE_scaffold_042709_01G000200"/>
</dbReference>
<dbReference type="EnsemblPlants" id="TraesCS2D02G021900.1">
    <property type="protein sequence ID" value="TraesCS2D02G021900.1.cds1"/>
    <property type="gene ID" value="TraesCS2D02G021900"/>
</dbReference>
<evidence type="ECO:0000313" key="1">
    <source>
        <dbReference type="EnsemblPlants" id="TraesCS2D02G021900.1.cds1"/>
    </source>
</evidence>
<dbReference type="Gramene" id="TraesLAC2D03G01040160.1">
    <property type="protein sequence ID" value="TraesLAC2D03G01040160.1.CDS1"/>
    <property type="gene ID" value="TraesLAC2D03G01040160"/>
</dbReference>
<dbReference type="Gramene" id="TraesLDM2D03G01088650.1">
    <property type="protein sequence ID" value="TraesLDM2D03G01088650.1.CDS1"/>
    <property type="gene ID" value="TraesLDM2D03G01088650"/>
</dbReference>
<dbReference type="GO" id="GO:0043531">
    <property type="term" value="F:ADP binding"/>
    <property type="evidence" value="ECO:0007669"/>
    <property type="project" value="InterPro"/>
</dbReference>
<dbReference type="OrthoDB" id="601224at2759"/>
<sequence length="496" mass="56644">MEVIFSAAIGELASRSISFLLDRYLKQRTAATTEEERLHSLQRLLLRLHVVVEEADDRLITNQAMLRQLSILKKEMYRGYYTLDVFSCRAHGEGKTKDHEVNYSFAPSMFNPAKRVCFCRGNSEGATQAELLEQVLGSIRNTIEDVGEFIMFLNRCPRLTRQPYNMYILLNKCMFGRQMEMEHIIHFLLQAETAPGAAGNPAVLPLIGPGKVGKSTLIEHVCDDERVRNHFFQILCFSGDDLKDASVETLKDGGRIKHQNRGMGGGRTLIIIELFLDIDKSEWKRLYSAARSCIGKGSKIIIMSRSDKIANFGTTVPLRLQFFTQEAYWYFFKVHAFGSTSAEDHPKLAAMAMEMARLMNGCFMAATIFSGLLKANFNPRFWSMALAFLRNMIQTNFSLYGEHFTDPWQMAEPVYLRRAKGTSSECLVMFGETCSAETGPEDPEMMSMQDLLFGSVRPRGKFKVHAWTSHLPPHYNYIVHCEIRRPHRMVIKTDRF</sequence>
<dbReference type="OMA" id="ETEHIMN"/>
<dbReference type="GeneID" id="123048219"/>
<name>A0A3B6D467_WHEAT</name>
<dbReference type="InterPro" id="IPR027417">
    <property type="entry name" value="P-loop_NTPase"/>
</dbReference>
<dbReference type="Gramene" id="TraesCLE_scaffold_047157_01G000200.1">
    <property type="protein sequence ID" value="TraesCLE_scaffold_047157_01G000200.1"/>
    <property type="gene ID" value="TraesCLE_scaffold_047157_01G000200"/>
</dbReference>
<dbReference type="Gramene" id="TraesPARA_EIv1.0_0628680.1">
    <property type="protein sequence ID" value="TraesPARA_EIv1.0_0628680.1.CDS1"/>
    <property type="gene ID" value="TraesPARA_EIv1.0_0628680"/>
</dbReference>
<dbReference type="Gramene" id="TraesCAD_scaffold_058770_01G000100.1">
    <property type="protein sequence ID" value="TraesCAD_scaffold_058770_01G000100.1"/>
    <property type="gene ID" value="TraesCAD_scaffold_058770_01G000100"/>
</dbReference>
<dbReference type="Proteomes" id="UP000019116">
    <property type="component" value="Chromosome 2D"/>
</dbReference>
<dbReference type="Gramene" id="TraesARI2D03G01103900.1">
    <property type="protein sequence ID" value="TraesARI2D03G01103900.1.CDS1"/>
    <property type="gene ID" value="TraesARI2D03G01103900"/>
</dbReference>
<dbReference type="STRING" id="4565.A0A3B6D467"/>
<gene>
    <name evidence="1" type="primary">LOC123048219</name>
</gene>
<proteinExistence type="predicted"/>
<reference evidence="1" key="1">
    <citation type="submission" date="2018-08" db="EMBL/GenBank/DDBJ databases">
        <authorList>
            <person name="Rossello M."/>
        </authorList>
    </citation>
    <scope>NUCLEOTIDE SEQUENCE [LARGE SCALE GENOMIC DNA]</scope>
    <source>
        <strain evidence="1">cv. Chinese Spring</strain>
    </source>
</reference>
<dbReference type="PANTHER" id="PTHR33377:SF30">
    <property type="entry name" value="OS07G0117000 PROTEIN"/>
    <property type="match status" value="1"/>
</dbReference>